<dbReference type="HOGENOM" id="CLU_015805_3_1_9"/>
<dbReference type="GO" id="GO:0016114">
    <property type="term" value="P:terpenoid biosynthetic process"/>
    <property type="evidence" value="ECO:0007669"/>
    <property type="project" value="UniProtKB-UniRule"/>
</dbReference>
<evidence type="ECO:0000256" key="2">
    <source>
        <dbReference type="ARBA" id="ARBA00022723"/>
    </source>
</evidence>
<comment type="catalytic activity">
    <reaction evidence="5">
        <text>isopentenyl diphosphate + 2 oxidized [2Fe-2S]-[ferredoxin] + H2O = (2E)-4-hydroxy-3-methylbut-2-enyl diphosphate + 2 reduced [2Fe-2S]-[ferredoxin] + 2 H(+)</text>
        <dbReference type="Rhea" id="RHEA:24488"/>
        <dbReference type="Rhea" id="RHEA-COMP:10000"/>
        <dbReference type="Rhea" id="RHEA-COMP:10001"/>
        <dbReference type="ChEBI" id="CHEBI:15377"/>
        <dbReference type="ChEBI" id="CHEBI:15378"/>
        <dbReference type="ChEBI" id="CHEBI:33737"/>
        <dbReference type="ChEBI" id="CHEBI:33738"/>
        <dbReference type="ChEBI" id="CHEBI:128753"/>
        <dbReference type="ChEBI" id="CHEBI:128769"/>
        <dbReference type="EC" id="1.17.7.4"/>
    </reaction>
</comment>
<dbReference type="GO" id="GO:0051745">
    <property type="term" value="F:4-hydroxy-3-methylbut-2-enyl diphosphate reductase activity"/>
    <property type="evidence" value="ECO:0007669"/>
    <property type="project" value="UniProtKB-UniRule"/>
</dbReference>
<feature type="binding site" evidence="5">
    <location>
        <position position="230"/>
    </location>
    <ligand>
        <name>(2E)-4-hydroxy-3-methylbut-2-enyl diphosphate</name>
        <dbReference type="ChEBI" id="CHEBI:128753"/>
    </ligand>
</feature>
<feature type="binding site" evidence="5">
    <location>
        <position position="231"/>
    </location>
    <ligand>
        <name>isopentenyl diphosphate</name>
        <dbReference type="ChEBI" id="CHEBI:128769"/>
    </ligand>
</feature>
<dbReference type="Proteomes" id="UP000001683">
    <property type="component" value="Chromosome"/>
</dbReference>
<dbReference type="Pfam" id="PF00575">
    <property type="entry name" value="S1"/>
    <property type="match status" value="4"/>
</dbReference>
<dbReference type="InterPro" id="IPR003029">
    <property type="entry name" value="S1_domain"/>
</dbReference>
<feature type="binding site" evidence="5">
    <location>
        <position position="174"/>
    </location>
    <ligand>
        <name>(2E)-4-hydroxy-3-methylbut-2-enyl diphosphate</name>
        <dbReference type="ChEBI" id="CHEBI:128753"/>
    </ligand>
</feature>
<keyword evidence="2 5" id="KW-0479">Metal-binding</keyword>
<dbReference type="NCBIfam" id="NF002187">
    <property type="entry name" value="PRK01045.1-1"/>
    <property type="match status" value="1"/>
</dbReference>
<feature type="region of interest" description="Disordered" evidence="6">
    <location>
        <begin position="291"/>
        <end position="320"/>
    </location>
</feature>
<feature type="region of interest" description="Disordered" evidence="6">
    <location>
        <begin position="655"/>
        <end position="685"/>
    </location>
</feature>
<dbReference type="STRING" id="457570.Nther_1638"/>
<feature type="domain" description="S1 motif" evidence="7">
    <location>
        <begin position="585"/>
        <end position="654"/>
    </location>
</feature>
<reference evidence="8 9" key="1">
    <citation type="submission" date="2008-04" db="EMBL/GenBank/DDBJ databases">
        <title>Complete sequence of chromosome of Natranaerobius thermophilus JW/NM-WN-LF.</title>
        <authorList>
            <consortium name="US DOE Joint Genome Institute"/>
            <person name="Copeland A."/>
            <person name="Lucas S."/>
            <person name="Lapidus A."/>
            <person name="Glavina del Rio T."/>
            <person name="Dalin E."/>
            <person name="Tice H."/>
            <person name="Bruce D."/>
            <person name="Goodwin L."/>
            <person name="Pitluck S."/>
            <person name="Chertkov O."/>
            <person name="Brettin T."/>
            <person name="Detter J.C."/>
            <person name="Han C."/>
            <person name="Kuske C.R."/>
            <person name="Schmutz J."/>
            <person name="Larimer F."/>
            <person name="Land M."/>
            <person name="Hauser L."/>
            <person name="Kyrpides N."/>
            <person name="Lykidis A."/>
            <person name="Mesbah N.M."/>
            <person name="Wiegel J."/>
        </authorList>
    </citation>
    <scope>NUCLEOTIDE SEQUENCE [LARGE SCALE GENOMIC DNA]</scope>
    <source>
        <strain evidence="9">ATCC BAA-1301 / DSM 18059 / JW/NM-WN-LF</strain>
    </source>
</reference>
<dbReference type="GO" id="GO:0005737">
    <property type="term" value="C:cytoplasm"/>
    <property type="evidence" value="ECO:0007669"/>
    <property type="project" value="UniProtKB-ARBA"/>
</dbReference>
<dbReference type="InterPro" id="IPR012340">
    <property type="entry name" value="NA-bd_OB-fold"/>
</dbReference>
<evidence type="ECO:0000256" key="4">
    <source>
        <dbReference type="ARBA" id="ARBA00023014"/>
    </source>
</evidence>
<accession>B2A4N7</accession>
<comment type="pathway">
    <text evidence="5">Isoprenoid biosynthesis; isopentenyl diphosphate biosynthesis via DXP pathway; isopentenyl diphosphate from 1-deoxy-D-xylulose 5-phosphate: step 6/6.</text>
</comment>
<dbReference type="NCBIfam" id="NF000907">
    <property type="entry name" value="PRK00087.1"/>
    <property type="match status" value="1"/>
</dbReference>
<feature type="compositionally biased region" description="Basic and acidic residues" evidence="6">
    <location>
        <begin position="656"/>
        <end position="671"/>
    </location>
</feature>
<name>B2A4N7_NATTJ</name>
<evidence type="ECO:0000256" key="3">
    <source>
        <dbReference type="ARBA" id="ARBA00023004"/>
    </source>
</evidence>
<dbReference type="EC" id="1.17.7.4" evidence="5"/>
<dbReference type="AlphaFoldDB" id="B2A4N7"/>
<dbReference type="InterPro" id="IPR035104">
    <property type="entry name" value="Ribosomal_protein_S1-like"/>
</dbReference>
<dbReference type="PRINTS" id="PR00681">
    <property type="entry name" value="RIBOSOMALS1"/>
</dbReference>
<keyword evidence="4 5" id="KW-0411">Iron-sulfur</keyword>
<dbReference type="GO" id="GO:0050992">
    <property type="term" value="P:dimethylallyl diphosphate biosynthetic process"/>
    <property type="evidence" value="ECO:0007669"/>
    <property type="project" value="UniProtKB-UniRule"/>
</dbReference>
<feature type="binding site" evidence="5">
    <location>
        <position position="85"/>
    </location>
    <ligand>
        <name>dimethylallyl diphosphate</name>
        <dbReference type="ChEBI" id="CHEBI:57623"/>
    </ligand>
</feature>
<dbReference type="NCBIfam" id="TIGR00216">
    <property type="entry name" value="ispH_lytB"/>
    <property type="match status" value="1"/>
</dbReference>
<feature type="binding site" evidence="5">
    <location>
        <position position="202"/>
    </location>
    <ligand>
        <name>[4Fe-4S] cluster</name>
        <dbReference type="ChEBI" id="CHEBI:49883"/>
    </ligand>
</feature>
<dbReference type="RefSeq" id="WP_012448080.1">
    <property type="nucleotide sequence ID" value="NC_010718.1"/>
</dbReference>
<dbReference type="Gene3D" id="2.40.50.140">
    <property type="entry name" value="Nucleic acid-binding proteins"/>
    <property type="match status" value="4"/>
</dbReference>
<keyword evidence="1 5" id="KW-0004">4Fe-4S</keyword>
<sequence length="705" mass="78862">MEILVAKGAGFCSGVNRALDKTIQAVQTDTSRDIQVFTLGPIVHNKEVIQNLTEKGIGIIENLTQLQSKKCLSEETNNYVVIRSHGVGPETFKMLNNLSNTDVIDATCPFVRKVQQKASKLYQDGYQIFIVGDPNHPEVKGIKEWTDNNAIVIEKPEQVNDIEISNKTAVVAQTTLREEKFNEIVEKILDRNPNTIVHNTICDATQKRQTATKELAGQVDVMIVVGGYNSSNTKKLKELAVKEGVPTYHIETAKELKTDWFLGCKKIGVTAGASTPDWTIKEVVGKMREFEEQNENLNTNSDESTQESQDELMKATEDSADKLDRGQVVKGKVVKVTEDEAMIDVGYKFEGSVPVNEMPIKEGESLEDLLSEGDEIDVKVVKVDDEEGQLILSKKWADKDKQWEQLEQLMENDEEIKAQVTEEVKGGLVVDLGQLQGFIPASHVDIHYVPDLSKYVGEELRLKPIELDRSRNKIVLSQKNILEQEQEEKKNKTMETITEGDIVDGTVKRLTDFGAFIDIGGIDGLCHISQISHSRIDHPESELETGENVKVKVLSLDPENERISLSIKEAQPDPFETFMKQYKSGDIVQGKVVRTVNFGAFIEITPGVEGLCHISQLSDDHVAKTQDVVNEGDQVTVKILSIDDQQKKVSLSIKEAQGKSKKEQEQEEFAKYQDSQEEEEGVKLGDMFGDVLEEIKEDDKDDKSK</sequence>
<dbReference type="UniPathway" id="UPA00056">
    <property type="reaction ID" value="UER00097"/>
</dbReference>
<evidence type="ECO:0000313" key="9">
    <source>
        <dbReference type="Proteomes" id="UP000001683"/>
    </source>
</evidence>
<feature type="binding site" evidence="5">
    <location>
        <position position="232"/>
    </location>
    <ligand>
        <name>(2E)-4-hydroxy-3-methylbut-2-enyl diphosphate</name>
        <dbReference type="ChEBI" id="CHEBI:128753"/>
    </ligand>
</feature>
<dbReference type="Gene3D" id="3.40.50.11270">
    <property type="match status" value="1"/>
</dbReference>
<dbReference type="GO" id="GO:0003729">
    <property type="term" value="F:mRNA binding"/>
    <property type="evidence" value="ECO:0007669"/>
    <property type="project" value="UniProtKB-ARBA"/>
</dbReference>
<feature type="binding site" evidence="5">
    <location>
        <position position="85"/>
    </location>
    <ligand>
        <name>isopentenyl diphosphate</name>
        <dbReference type="ChEBI" id="CHEBI:128769"/>
    </ligand>
</feature>
<feature type="binding site" evidence="5">
    <location>
        <position position="44"/>
    </location>
    <ligand>
        <name>(2E)-4-hydroxy-3-methylbut-2-enyl diphosphate</name>
        <dbReference type="ChEBI" id="CHEBI:128753"/>
    </ligand>
</feature>
<dbReference type="FunFam" id="2.40.50.140:FF:000051">
    <property type="entry name" value="RNA-binding transcriptional accessory protein"/>
    <property type="match status" value="2"/>
</dbReference>
<comment type="pathway">
    <text evidence="5">Isoprenoid biosynthesis; dimethylallyl diphosphate biosynthesis; dimethylallyl diphosphate from (2E)-4-hydroxy-3-methylbutenyl diphosphate: step 1/1.</text>
</comment>
<dbReference type="UniPathway" id="UPA00059">
    <property type="reaction ID" value="UER00105"/>
</dbReference>
<dbReference type="NCBIfam" id="NF005208">
    <property type="entry name" value="PRK06676.1"/>
    <property type="match status" value="1"/>
</dbReference>
<keyword evidence="9" id="KW-1185">Reference proteome</keyword>
<feature type="active site" description="Proton donor" evidence="5">
    <location>
        <position position="138"/>
    </location>
</feature>
<dbReference type="GO" id="GO:0051539">
    <property type="term" value="F:4 iron, 4 sulfur cluster binding"/>
    <property type="evidence" value="ECO:0007669"/>
    <property type="project" value="UniProtKB-UniRule"/>
</dbReference>
<dbReference type="FunCoup" id="B2A4N7">
    <property type="interactions" value="507"/>
</dbReference>
<feature type="binding site" evidence="5">
    <location>
        <position position="136"/>
    </location>
    <ligand>
        <name>dimethylallyl diphosphate</name>
        <dbReference type="ChEBI" id="CHEBI:57623"/>
    </ligand>
</feature>
<keyword evidence="3 5" id="KW-0408">Iron</keyword>
<dbReference type="eggNOG" id="COG0539">
    <property type="taxonomic scope" value="Bacteria"/>
</dbReference>
<gene>
    <name evidence="5" type="primary">ispH</name>
    <name evidence="8" type="ordered locus">Nther_1638</name>
</gene>
<keyword evidence="5" id="KW-0414">Isoprene biosynthesis</keyword>
<dbReference type="InterPro" id="IPR003451">
    <property type="entry name" value="LytB/IspH"/>
</dbReference>
<dbReference type="KEGG" id="nth:Nther_1638"/>
<comment type="catalytic activity">
    <reaction evidence="5">
        <text>dimethylallyl diphosphate + 2 oxidized [2Fe-2S]-[ferredoxin] + H2O = (2E)-4-hydroxy-3-methylbut-2-enyl diphosphate + 2 reduced [2Fe-2S]-[ferredoxin] + 2 H(+)</text>
        <dbReference type="Rhea" id="RHEA:24825"/>
        <dbReference type="Rhea" id="RHEA-COMP:10000"/>
        <dbReference type="Rhea" id="RHEA-COMP:10001"/>
        <dbReference type="ChEBI" id="CHEBI:15377"/>
        <dbReference type="ChEBI" id="CHEBI:15378"/>
        <dbReference type="ChEBI" id="CHEBI:33737"/>
        <dbReference type="ChEBI" id="CHEBI:33738"/>
        <dbReference type="ChEBI" id="CHEBI:57623"/>
        <dbReference type="ChEBI" id="CHEBI:128753"/>
        <dbReference type="EC" id="1.17.7.4"/>
    </reaction>
</comment>
<comment type="similarity">
    <text evidence="5">Belongs to the IspH family.</text>
</comment>
<dbReference type="CDD" id="cd05687">
    <property type="entry name" value="S1_RPS1_repeat_ec1_hs1"/>
    <property type="match status" value="1"/>
</dbReference>
<dbReference type="CDD" id="cd04465">
    <property type="entry name" value="S1_RPS1_repeat_ec2_hs2"/>
    <property type="match status" value="1"/>
</dbReference>
<evidence type="ECO:0000256" key="5">
    <source>
        <dbReference type="HAMAP-Rule" id="MF_00191"/>
    </source>
</evidence>
<feature type="binding site" evidence="5">
    <location>
        <position position="231"/>
    </location>
    <ligand>
        <name>dimethylallyl diphosphate</name>
        <dbReference type="ChEBI" id="CHEBI:57623"/>
    </ligand>
</feature>
<feature type="domain" description="S1 motif" evidence="7">
    <location>
        <begin position="500"/>
        <end position="568"/>
    </location>
</feature>
<organism evidence="8 9">
    <name type="scientific">Natranaerobius thermophilus (strain ATCC BAA-1301 / DSM 18059 / JW/NM-WN-LF)</name>
    <dbReference type="NCBI Taxonomy" id="457570"/>
    <lineage>
        <taxon>Bacteria</taxon>
        <taxon>Bacillati</taxon>
        <taxon>Bacillota</taxon>
        <taxon>Clostridia</taxon>
        <taxon>Natranaerobiales</taxon>
        <taxon>Natranaerobiaceae</taxon>
        <taxon>Natranaerobius</taxon>
    </lineage>
</organism>
<feature type="binding site" evidence="5">
    <location>
        <position position="274"/>
    </location>
    <ligand>
        <name>(2E)-4-hydroxy-3-methylbut-2-enyl diphosphate</name>
        <dbReference type="ChEBI" id="CHEBI:128753"/>
    </ligand>
</feature>
<feature type="binding site" evidence="5">
    <location>
        <position position="136"/>
    </location>
    <ligand>
        <name>isopentenyl diphosphate</name>
        <dbReference type="ChEBI" id="CHEBI:128769"/>
    </ligand>
</feature>
<dbReference type="HAMAP" id="MF_00191">
    <property type="entry name" value="IspH"/>
    <property type="match status" value="1"/>
</dbReference>
<reference evidence="8 9" key="2">
    <citation type="journal article" date="2011" name="J. Bacteriol.">
        <title>Complete genome sequence of the anaerobic, halophilic alkalithermophile Natranaerobius thermophilus JW/NM-WN-LF.</title>
        <authorList>
            <person name="Zhao B."/>
            <person name="Mesbah N.M."/>
            <person name="Dalin E."/>
            <person name="Goodwin L."/>
            <person name="Nolan M."/>
            <person name="Pitluck S."/>
            <person name="Chertkov O."/>
            <person name="Brettin T.S."/>
            <person name="Han J."/>
            <person name="Larimer F.W."/>
            <person name="Land M.L."/>
            <person name="Hauser L."/>
            <person name="Kyrpides N."/>
            <person name="Wiegel J."/>
        </authorList>
    </citation>
    <scope>NUCLEOTIDE SEQUENCE [LARGE SCALE GENOMIC DNA]</scope>
    <source>
        <strain evidence="9">ATCC BAA-1301 / DSM 18059 / JW/NM-WN-LF</strain>
    </source>
</reference>
<dbReference type="PANTHER" id="PTHR30426">
    <property type="entry name" value="4-HYDROXY-3-METHYLBUT-2-ENYL DIPHOSPHATE REDUCTASE"/>
    <property type="match status" value="1"/>
</dbReference>
<feature type="compositionally biased region" description="Basic and acidic residues" evidence="6">
    <location>
        <begin position="311"/>
        <end position="320"/>
    </location>
</feature>
<feature type="binding site" evidence="5">
    <location>
        <position position="230"/>
    </location>
    <ligand>
        <name>isopentenyl diphosphate</name>
        <dbReference type="ChEBI" id="CHEBI:128769"/>
    </ligand>
</feature>
<feature type="binding site" evidence="5">
    <location>
        <position position="230"/>
    </location>
    <ligand>
        <name>dimethylallyl diphosphate</name>
        <dbReference type="ChEBI" id="CHEBI:57623"/>
    </ligand>
</feature>
<evidence type="ECO:0000313" key="8">
    <source>
        <dbReference type="EMBL" id="ACB85212.1"/>
    </source>
</evidence>
<feature type="binding site" evidence="5">
    <location>
        <position position="44"/>
    </location>
    <ligand>
        <name>dimethylallyl diphosphate</name>
        <dbReference type="ChEBI" id="CHEBI:57623"/>
    </ligand>
</feature>
<feature type="binding site" evidence="5">
    <location>
        <position position="231"/>
    </location>
    <ligand>
        <name>(2E)-4-hydroxy-3-methylbut-2-enyl diphosphate</name>
        <dbReference type="ChEBI" id="CHEBI:128753"/>
    </ligand>
</feature>
<dbReference type="InParanoid" id="B2A4N7"/>
<feature type="binding site" evidence="5">
    <location>
        <position position="44"/>
    </location>
    <ligand>
        <name>isopentenyl diphosphate</name>
        <dbReference type="ChEBI" id="CHEBI:128769"/>
    </ligand>
</feature>
<dbReference type="CDD" id="cd13944">
    <property type="entry name" value="lytB_ispH"/>
    <property type="match status" value="1"/>
</dbReference>
<dbReference type="eggNOG" id="COG0761">
    <property type="taxonomic scope" value="Bacteria"/>
</dbReference>
<dbReference type="OrthoDB" id="9804077at2"/>
<dbReference type="SMART" id="SM00316">
    <property type="entry name" value="S1"/>
    <property type="match status" value="4"/>
</dbReference>
<protein>
    <recommendedName>
        <fullName evidence="5">4-hydroxy-3-methylbut-2-enyl diphosphate reductase</fullName>
        <shortName evidence="5">HMBPP reductase</shortName>
        <ecNumber evidence="5">1.17.7.4</ecNumber>
    </recommendedName>
</protein>
<dbReference type="Gene3D" id="3.40.1010.20">
    <property type="entry name" value="4-hydroxy-3-methylbut-2-enyl diphosphate reductase, catalytic domain"/>
    <property type="match status" value="2"/>
</dbReference>
<feature type="binding site" evidence="5">
    <location>
        <position position="12"/>
    </location>
    <ligand>
        <name>[4Fe-4S] cluster</name>
        <dbReference type="ChEBI" id="CHEBI:49883"/>
    </ligand>
</feature>
<dbReference type="PROSITE" id="PS50126">
    <property type="entry name" value="S1"/>
    <property type="match status" value="4"/>
</dbReference>
<feature type="binding site" evidence="5">
    <location>
        <position position="85"/>
    </location>
    <ligand>
        <name>(2E)-4-hydroxy-3-methylbut-2-enyl diphosphate</name>
        <dbReference type="ChEBI" id="CHEBI:128753"/>
    </ligand>
</feature>
<feature type="binding site" evidence="5">
    <location>
        <position position="108"/>
    </location>
    <ligand>
        <name>[4Fe-4S] cluster</name>
        <dbReference type="ChEBI" id="CHEBI:49883"/>
    </ligand>
</feature>
<dbReference type="PANTHER" id="PTHR30426:SF0">
    <property type="entry name" value="4-HYDROXY-3-METHYLBUT-2-ENYL DIPHOSPHATE REDUCTASE"/>
    <property type="match status" value="1"/>
</dbReference>
<dbReference type="SUPFAM" id="SSF50249">
    <property type="entry name" value="Nucleic acid-binding proteins"/>
    <property type="match status" value="4"/>
</dbReference>
<feature type="domain" description="S1 motif" evidence="7">
    <location>
        <begin position="326"/>
        <end position="395"/>
    </location>
</feature>
<evidence type="ECO:0000256" key="6">
    <source>
        <dbReference type="SAM" id="MobiDB-lite"/>
    </source>
</evidence>
<evidence type="ECO:0000259" key="7">
    <source>
        <dbReference type="PROSITE" id="PS50126"/>
    </source>
</evidence>
<feature type="binding site" evidence="5">
    <location>
        <position position="136"/>
    </location>
    <ligand>
        <name>(2E)-4-hydroxy-3-methylbut-2-enyl diphosphate</name>
        <dbReference type="ChEBI" id="CHEBI:128753"/>
    </ligand>
</feature>
<comment type="cofactor">
    <cofactor evidence="5">
        <name>[4Fe-4S] cluster</name>
        <dbReference type="ChEBI" id="CHEBI:49883"/>
    </cofactor>
    <text evidence="5">Binds 1 [4Fe-4S] cluster per subunit.</text>
</comment>
<keyword evidence="5" id="KW-0560">Oxidoreductase</keyword>
<proteinExistence type="inferred from homology"/>
<comment type="function">
    <text evidence="5">Catalyzes the conversion of 1-hydroxy-2-methyl-2-(E)-butenyl 4-diphosphate (HMBPP) into a mixture of isopentenyl diphosphate (IPP) and dimethylallyl diphosphate (DMAPP). Acts in the terminal step of the DOXP/MEP pathway for isoprenoid precursor biosynthesis.</text>
</comment>
<dbReference type="Pfam" id="PF02401">
    <property type="entry name" value="LYTB"/>
    <property type="match status" value="1"/>
</dbReference>
<feature type="binding site" evidence="5">
    <location>
        <position position="274"/>
    </location>
    <ligand>
        <name>isopentenyl diphosphate</name>
        <dbReference type="ChEBI" id="CHEBI:128769"/>
    </ligand>
</feature>
<dbReference type="EMBL" id="CP001034">
    <property type="protein sequence ID" value="ACB85212.1"/>
    <property type="molecule type" value="Genomic_DNA"/>
</dbReference>
<evidence type="ECO:0000256" key="1">
    <source>
        <dbReference type="ARBA" id="ARBA00022485"/>
    </source>
</evidence>
<dbReference type="CDD" id="cd05688">
    <property type="entry name" value="S1_RPS1_repeat_ec3"/>
    <property type="match status" value="1"/>
</dbReference>
<feature type="domain" description="S1 motif" evidence="7">
    <location>
        <begin position="413"/>
        <end position="479"/>
    </location>
</feature>
<dbReference type="GO" id="GO:0046872">
    <property type="term" value="F:metal ion binding"/>
    <property type="evidence" value="ECO:0007669"/>
    <property type="project" value="UniProtKB-KW"/>
</dbReference>
<feature type="binding site" evidence="5">
    <location>
        <position position="232"/>
    </location>
    <ligand>
        <name>dimethylallyl diphosphate</name>
        <dbReference type="ChEBI" id="CHEBI:57623"/>
    </ligand>
</feature>
<feature type="binding site" evidence="5">
    <location>
        <position position="274"/>
    </location>
    <ligand>
        <name>dimethylallyl diphosphate</name>
        <dbReference type="ChEBI" id="CHEBI:57623"/>
    </ligand>
</feature>
<dbReference type="GO" id="GO:0019288">
    <property type="term" value="P:isopentenyl diphosphate biosynthetic process, methylerythritol 4-phosphate pathway"/>
    <property type="evidence" value="ECO:0007669"/>
    <property type="project" value="UniProtKB-UniRule"/>
</dbReference>
<feature type="binding site" evidence="5">
    <location>
        <position position="232"/>
    </location>
    <ligand>
        <name>isopentenyl diphosphate</name>
        <dbReference type="ChEBI" id="CHEBI:128769"/>
    </ligand>
</feature>